<accession>A0A915L685</accession>
<evidence type="ECO:0000313" key="3">
    <source>
        <dbReference type="WBParaSite" id="nRc.2.0.1.t46282-RA"/>
    </source>
</evidence>
<dbReference type="AlphaFoldDB" id="A0A915L685"/>
<protein>
    <submittedName>
        <fullName evidence="3">Uncharacterized protein</fullName>
    </submittedName>
</protein>
<name>A0A915L685_ROMCU</name>
<dbReference type="WBParaSite" id="nRc.2.0.1.t46282-RA">
    <property type="protein sequence ID" value="nRc.2.0.1.t46282-RA"/>
    <property type="gene ID" value="nRc.2.0.1.g46282"/>
</dbReference>
<reference evidence="3" key="1">
    <citation type="submission" date="2022-11" db="UniProtKB">
        <authorList>
            <consortium name="WormBaseParasite"/>
        </authorList>
    </citation>
    <scope>IDENTIFICATION</scope>
</reference>
<feature type="transmembrane region" description="Helical" evidence="1">
    <location>
        <begin position="46"/>
        <end position="66"/>
    </location>
</feature>
<evidence type="ECO:0000313" key="2">
    <source>
        <dbReference type="Proteomes" id="UP000887565"/>
    </source>
</evidence>
<proteinExistence type="predicted"/>
<keyword evidence="1" id="KW-0812">Transmembrane</keyword>
<evidence type="ECO:0000256" key="1">
    <source>
        <dbReference type="SAM" id="Phobius"/>
    </source>
</evidence>
<keyword evidence="1" id="KW-1133">Transmembrane helix</keyword>
<keyword evidence="2" id="KW-1185">Reference proteome</keyword>
<organism evidence="2 3">
    <name type="scientific">Romanomermis culicivorax</name>
    <name type="common">Nematode worm</name>
    <dbReference type="NCBI Taxonomy" id="13658"/>
    <lineage>
        <taxon>Eukaryota</taxon>
        <taxon>Metazoa</taxon>
        <taxon>Ecdysozoa</taxon>
        <taxon>Nematoda</taxon>
        <taxon>Enoplea</taxon>
        <taxon>Dorylaimia</taxon>
        <taxon>Mermithida</taxon>
        <taxon>Mermithoidea</taxon>
        <taxon>Mermithidae</taxon>
        <taxon>Romanomermis</taxon>
    </lineage>
</organism>
<sequence length="75" mass="8400">MVSESMARSSSFYRIAVSMEVADLMQLLANSIASVSLTYLENTNDYYWLNNICSGMLGCGWMACAFQAHLLSFNR</sequence>
<keyword evidence="1" id="KW-0472">Membrane</keyword>
<dbReference type="Proteomes" id="UP000887565">
    <property type="component" value="Unplaced"/>
</dbReference>